<organism evidence="7 8">
    <name type="scientific">Candidatus Shapirobacteria bacterium CG09_land_8_20_14_0_10_39_12</name>
    <dbReference type="NCBI Taxonomy" id="1974885"/>
    <lineage>
        <taxon>Bacteria</taxon>
        <taxon>Candidatus Shapironibacteriota</taxon>
    </lineage>
</organism>
<evidence type="ECO:0000313" key="8">
    <source>
        <dbReference type="Proteomes" id="UP000230775"/>
    </source>
</evidence>
<dbReference type="GO" id="GO:0009252">
    <property type="term" value="P:peptidoglycan biosynthetic process"/>
    <property type="evidence" value="ECO:0007669"/>
    <property type="project" value="UniProtKB-KW"/>
</dbReference>
<proteinExistence type="inferred from homology"/>
<dbReference type="Gene3D" id="3.40.630.30">
    <property type="match status" value="1"/>
</dbReference>
<evidence type="ECO:0000256" key="6">
    <source>
        <dbReference type="ARBA" id="ARBA00023316"/>
    </source>
</evidence>
<gene>
    <name evidence="7" type="ORF">COT64_00795</name>
</gene>
<evidence type="ECO:0000256" key="2">
    <source>
        <dbReference type="ARBA" id="ARBA00022679"/>
    </source>
</evidence>
<comment type="caution">
    <text evidence="7">The sequence shown here is derived from an EMBL/GenBank/DDBJ whole genome shotgun (WGS) entry which is preliminary data.</text>
</comment>
<evidence type="ECO:0000313" key="7">
    <source>
        <dbReference type="EMBL" id="PIS14779.1"/>
    </source>
</evidence>
<dbReference type="InterPro" id="IPR003447">
    <property type="entry name" value="FEMABX"/>
</dbReference>
<keyword evidence="4" id="KW-0573">Peptidoglycan synthesis</keyword>
<reference evidence="8" key="1">
    <citation type="submission" date="2017-09" db="EMBL/GenBank/DDBJ databases">
        <title>Depth-based differentiation of microbial function through sediment-hosted aquifers and enrichment of novel symbionts in the deep terrestrial subsurface.</title>
        <authorList>
            <person name="Probst A.J."/>
            <person name="Ladd B."/>
            <person name="Jarett J.K."/>
            <person name="Geller-Mcgrath D.E."/>
            <person name="Sieber C.M.K."/>
            <person name="Emerson J.B."/>
            <person name="Anantharaman K."/>
            <person name="Thomas B.C."/>
            <person name="Malmstrom R."/>
            <person name="Stieglmeier M."/>
            <person name="Klingl A."/>
            <person name="Woyke T."/>
            <person name="Ryan C.M."/>
            <person name="Banfield J.F."/>
        </authorList>
    </citation>
    <scope>NUCLEOTIDE SEQUENCE [LARGE SCALE GENOMIC DNA]</scope>
</reference>
<dbReference type="GO" id="GO:0071555">
    <property type="term" value="P:cell wall organization"/>
    <property type="evidence" value="ECO:0007669"/>
    <property type="project" value="UniProtKB-KW"/>
</dbReference>
<name>A0A2H0WS92_9BACT</name>
<keyword evidence="6" id="KW-0961">Cell wall biogenesis/degradation</keyword>
<dbReference type="Pfam" id="PF02388">
    <property type="entry name" value="FemAB"/>
    <property type="match status" value="1"/>
</dbReference>
<dbReference type="GO" id="GO:0008360">
    <property type="term" value="P:regulation of cell shape"/>
    <property type="evidence" value="ECO:0007669"/>
    <property type="project" value="UniProtKB-KW"/>
</dbReference>
<accession>A0A2H0WS92</accession>
<dbReference type="InterPro" id="IPR050644">
    <property type="entry name" value="PG_Glycine_Bridge_Synth"/>
</dbReference>
<evidence type="ECO:0000256" key="4">
    <source>
        <dbReference type="ARBA" id="ARBA00022984"/>
    </source>
</evidence>
<evidence type="ECO:0000256" key="3">
    <source>
        <dbReference type="ARBA" id="ARBA00022960"/>
    </source>
</evidence>
<dbReference type="AlphaFoldDB" id="A0A2H0WS92"/>
<protein>
    <recommendedName>
        <fullName evidence="9">BioF2-like acetyltransferase domain-containing protein</fullName>
    </recommendedName>
</protein>
<comment type="similarity">
    <text evidence="1">Belongs to the FemABX family.</text>
</comment>
<dbReference type="GO" id="GO:0016755">
    <property type="term" value="F:aminoacyltransferase activity"/>
    <property type="evidence" value="ECO:0007669"/>
    <property type="project" value="InterPro"/>
</dbReference>
<keyword evidence="2" id="KW-0808">Transferase</keyword>
<evidence type="ECO:0008006" key="9">
    <source>
        <dbReference type="Google" id="ProtNLM"/>
    </source>
</evidence>
<keyword evidence="3" id="KW-0133">Cell shape</keyword>
<dbReference type="PANTHER" id="PTHR36174">
    <property type="entry name" value="LIPID II:GLYCINE GLYCYLTRANSFERASE"/>
    <property type="match status" value="1"/>
</dbReference>
<sequence length="285" mass="32840">MSDIRQSPEYAQYLKNIGWQVEKVGKENAFIKKFPLIGTLIKIQRIEEPIPFEEIKNLAKKHHAFQIILEPASPQNPQSPQIPHGYKPLKSPFIPTKTLILDINKPEQEIFNCFSKNKRRDIRIAEKSSLTIKEGDPQDFLSLKKRTIWKKGILPIGTNREIVPLCEAFKQKAKIILAYSQIPHIPQIPLAGLLLLFGEKTVFYWQAAATNEGKKLLAPTLLLWEAIKIAKEKGYEKFDFEGVYDERFPKNKSWLGFTHFKQGFGGKEIIYPKPITKTIFPLNIF</sequence>
<keyword evidence="5" id="KW-0012">Acyltransferase</keyword>
<dbReference type="PANTHER" id="PTHR36174:SF1">
    <property type="entry name" value="LIPID II:GLYCINE GLYCYLTRANSFERASE"/>
    <property type="match status" value="1"/>
</dbReference>
<dbReference type="InterPro" id="IPR016181">
    <property type="entry name" value="Acyl_CoA_acyltransferase"/>
</dbReference>
<dbReference type="SUPFAM" id="SSF55729">
    <property type="entry name" value="Acyl-CoA N-acyltransferases (Nat)"/>
    <property type="match status" value="1"/>
</dbReference>
<dbReference type="Proteomes" id="UP000230775">
    <property type="component" value="Unassembled WGS sequence"/>
</dbReference>
<evidence type="ECO:0000256" key="1">
    <source>
        <dbReference type="ARBA" id="ARBA00009943"/>
    </source>
</evidence>
<dbReference type="PROSITE" id="PS51191">
    <property type="entry name" value="FEMABX"/>
    <property type="match status" value="1"/>
</dbReference>
<evidence type="ECO:0000256" key="5">
    <source>
        <dbReference type="ARBA" id="ARBA00023315"/>
    </source>
</evidence>
<dbReference type="EMBL" id="PEZI01000020">
    <property type="protein sequence ID" value="PIS14779.1"/>
    <property type="molecule type" value="Genomic_DNA"/>
</dbReference>